<protein>
    <submittedName>
        <fullName evidence="1">Uncharacterized protein</fullName>
    </submittedName>
</protein>
<dbReference type="RefSeq" id="WP_157878373.1">
    <property type="nucleotide sequence ID" value="NZ_LGKG01000002.1"/>
</dbReference>
<proteinExistence type="predicted"/>
<dbReference type="Proteomes" id="UP000037982">
    <property type="component" value="Unassembled WGS sequence"/>
</dbReference>
<keyword evidence="2" id="KW-1185">Reference proteome</keyword>
<evidence type="ECO:0000313" key="1">
    <source>
        <dbReference type="EMBL" id="KPC66552.1"/>
    </source>
</evidence>
<dbReference type="AlphaFoldDB" id="A0A0N0H3U2"/>
<comment type="caution">
    <text evidence="1">The sequence shown here is derived from an EMBL/GenBank/DDBJ whole genome shotgun (WGS) entry which is preliminary data.</text>
</comment>
<dbReference type="PATRIC" id="fig|66876.3.peg.830"/>
<sequence>MLPELTDATPELCPVCATVLGGGAAWILLSRHLTSKGEIEYCLSTCGCLVVLLNGALLKAAPGRSAVHSSGA</sequence>
<accession>A0A0N0H3U2</accession>
<gene>
    <name evidence="1" type="ORF">ADL29_03790</name>
</gene>
<dbReference type="EMBL" id="LGKG01000002">
    <property type="protein sequence ID" value="KPC66552.1"/>
    <property type="molecule type" value="Genomic_DNA"/>
</dbReference>
<evidence type="ECO:0000313" key="2">
    <source>
        <dbReference type="Proteomes" id="UP000037982"/>
    </source>
</evidence>
<name>A0A0N0H3U2_9ACTN</name>
<reference evidence="2" key="1">
    <citation type="submission" date="2015-07" db="EMBL/GenBank/DDBJ databases">
        <authorList>
            <person name="Ju K.-S."/>
            <person name="Doroghazi J.R."/>
            <person name="Metcalf W.W."/>
        </authorList>
    </citation>
    <scope>NUCLEOTIDE SEQUENCE [LARGE SCALE GENOMIC DNA]</scope>
    <source>
        <strain evidence="2">NRRL ISP-5002</strain>
    </source>
</reference>
<organism evidence="1 2">
    <name type="scientific">Streptomyces chattanoogensis</name>
    <dbReference type="NCBI Taxonomy" id="66876"/>
    <lineage>
        <taxon>Bacteria</taxon>
        <taxon>Bacillati</taxon>
        <taxon>Actinomycetota</taxon>
        <taxon>Actinomycetes</taxon>
        <taxon>Kitasatosporales</taxon>
        <taxon>Streptomycetaceae</taxon>
        <taxon>Streptomyces</taxon>
    </lineage>
</organism>